<dbReference type="EMBL" id="LAZR01009926">
    <property type="protein sequence ID" value="KKM69814.1"/>
    <property type="molecule type" value="Genomic_DNA"/>
</dbReference>
<protein>
    <submittedName>
        <fullName evidence="2">Uncharacterized protein</fullName>
    </submittedName>
</protein>
<feature type="region of interest" description="Disordered" evidence="1">
    <location>
        <begin position="48"/>
        <end position="87"/>
    </location>
</feature>
<feature type="region of interest" description="Disordered" evidence="1">
    <location>
        <begin position="165"/>
        <end position="193"/>
    </location>
</feature>
<feature type="compositionally biased region" description="Basic and acidic residues" evidence="1">
    <location>
        <begin position="59"/>
        <end position="87"/>
    </location>
</feature>
<evidence type="ECO:0000313" key="2">
    <source>
        <dbReference type="EMBL" id="KKM69814.1"/>
    </source>
</evidence>
<name>A0A0F9JIX2_9ZZZZ</name>
<proteinExistence type="predicted"/>
<feature type="compositionally biased region" description="Polar residues" evidence="1">
    <location>
        <begin position="132"/>
        <end position="146"/>
    </location>
</feature>
<evidence type="ECO:0000256" key="1">
    <source>
        <dbReference type="SAM" id="MobiDB-lite"/>
    </source>
</evidence>
<feature type="region of interest" description="Disordered" evidence="1">
    <location>
        <begin position="125"/>
        <end position="153"/>
    </location>
</feature>
<dbReference type="AlphaFoldDB" id="A0A0F9JIX2"/>
<sequence>MSETLKDLYTEPEMQFNEVVHVTTENGDPDRKEDGSIQLKTNWKKVAEDRQGRTYNKHVHGDEAKLDNDGFLKVRRRDPSAQKGDTSRSEAFVAKYYEKGYAFYIANDDGGRLEQMTATDWEPVMAKDGSPASMNVGQARSPNTQGRLFRKPEEWYKADQEAKIERNKARFEQTRSPKEDDGQYEATPSSPLR</sequence>
<reference evidence="2" key="1">
    <citation type="journal article" date="2015" name="Nature">
        <title>Complex archaea that bridge the gap between prokaryotes and eukaryotes.</title>
        <authorList>
            <person name="Spang A."/>
            <person name="Saw J.H."/>
            <person name="Jorgensen S.L."/>
            <person name="Zaremba-Niedzwiedzka K."/>
            <person name="Martijn J."/>
            <person name="Lind A.E."/>
            <person name="van Eijk R."/>
            <person name="Schleper C."/>
            <person name="Guy L."/>
            <person name="Ettema T.J."/>
        </authorList>
    </citation>
    <scope>NUCLEOTIDE SEQUENCE</scope>
</reference>
<comment type="caution">
    <text evidence="2">The sequence shown here is derived from an EMBL/GenBank/DDBJ whole genome shotgun (WGS) entry which is preliminary data.</text>
</comment>
<feature type="compositionally biased region" description="Basic and acidic residues" evidence="1">
    <location>
        <begin position="165"/>
        <end position="181"/>
    </location>
</feature>
<gene>
    <name evidence="2" type="ORF">LCGC14_1446950</name>
</gene>
<accession>A0A0F9JIX2</accession>
<organism evidence="2">
    <name type="scientific">marine sediment metagenome</name>
    <dbReference type="NCBI Taxonomy" id="412755"/>
    <lineage>
        <taxon>unclassified sequences</taxon>
        <taxon>metagenomes</taxon>
        <taxon>ecological metagenomes</taxon>
    </lineage>
</organism>